<dbReference type="PATRIC" id="fig|545697.3.peg.564"/>
<dbReference type="InterPro" id="IPR036249">
    <property type="entry name" value="Thioredoxin-like_sf"/>
</dbReference>
<comment type="caution">
    <text evidence="1">The sequence shown here is derived from an EMBL/GenBank/DDBJ whole genome shotgun (WGS) entry which is preliminary data.</text>
</comment>
<organism evidence="1 2">
    <name type="scientific">Clostridium celatum DSM 1785</name>
    <dbReference type="NCBI Taxonomy" id="545697"/>
    <lineage>
        <taxon>Bacteria</taxon>
        <taxon>Bacillati</taxon>
        <taxon>Bacillota</taxon>
        <taxon>Clostridia</taxon>
        <taxon>Eubacteriales</taxon>
        <taxon>Clostridiaceae</taxon>
        <taxon>Clostridium</taxon>
    </lineage>
</organism>
<evidence type="ECO:0000313" key="1">
    <source>
        <dbReference type="EMBL" id="EKY28797.1"/>
    </source>
</evidence>
<evidence type="ECO:0008006" key="3">
    <source>
        <dbReference type="Google" id="ProtNLM"/>
    </source>
</evidence>
<dbReference type="eggNOG" id="ENOG5033PVV">
    <property type="taxonomic scope" value="Bacteria"/>
</dbReference>
<name>L1QMM4_9CLOT</name>
<dbReference type="Proteomes" id="UP000010420">
    <property type="component" value="Unassembled WGS sequence"/>
</dbReference>
<dbReference type="RefSeq" id="WP_005210789.1">
    <property type="nucleotide sequence ID" value="NZ_KB291612.1"/>
</dbReference>
<dbReference type="SUPFAM" id="SSF52833">
    <property type="entry name" value="Thioredoxin-like"/>
    <property type="match status" value="1"/>
</dbReference>
<dbReference type="Gene3D" id="3.40.30.10">
    <property type="entry name" value="Glutaredoxin"/>
    <property type="match status" value="1"/>
</dbReference>
<protein>
    <recommendedName>
        <fullName evidence="3">Bacteriocin transport accessory protein</fullName>
    </recommendedName>
</protein>
<dbReference type="EMBL" id="AMEZ01000018">
    <property type="protein sequence ID" value="EKY28797.1"/>
    <property type="molecule type" value="Genomic_DNA"/>
</dbReference>
<proteinExistence type="predicted"/>
<reference evidence="1 2" key="1">
    <citation type="submission" date="2012-05" db="EMBL/GenBank/DDBJ databases">
        <authorList>
            <person name="Weinstock G."/>
            <person name="Sodergren E."/>
            <person name="Lobos E.A."/>
            <person name="Fulton L."/>
            <person name="Fulton R."/>
            <person name="Courtney L."/>
            <person name="Fronick C."/>
            <person name="O'Laughlin M."/>
            <person name="Godfrey J."/>
            <person name="Wilson R.M."/>
            <person name="Miner T."/>
            <person name="Farmer C."/>
            <person name="Delehaunty K."/>
            <person name="Cordes M."/>
            <person name="Minx P."/>
            <person name="Tomlinson C."/>
            <person name="Chen J."/>
            <person name="Wollam A."/>
            <person name="Pepin K.H."/>
            <person name="Bhonagiri V."/>
            <person name="Zhang X."/>
            <person name="Suruliraj S."/>
            <person name="Warren W."/>
            <person name="Mitreva M."/>
            <person name="Mardis E.R."/>
            <person name="Wilson R.K."/>
        </authorList>
    </citation>
    <scope>NUCLEOTIDE SEQUENCE [LARGE SCALE GENOMIC DNA]</scope>
    <source>
        <strain evidence="1 2">DSM 1785</strain>
    </source>
</reference>
<dbReference type="HOGENOM" id="CLU_139643_0_0_9"/>
<dbReference type="STRING" id="545697.HMPREF0216_00569"/>
<accession>L1QMM4</accession>
<dbReference type="OrthoDB" id="1935521at2"/>
<evidence type="ECO:0000313" key="2">
    <source>
        <dbReference type="Proteomes" id="UP000010420"/>
    </source>
</evidence>
<keyword evidence="2" id="KW-1185">Reference proteome</keyword>
<gene>
    <name evidence="1" type="ORF">HMPREF0216_00569</name>
</gene>
<dbReference type="PROSITE" id="PS51257">
    <property type="entry name" value="PROKAR_LIPOPROTEIN"/>
    <property type="match status" value="1"/>
</dbReference>
<sequence length="148" mass="17198">MKKFINIAITLILIFSFVGCNQYTRDNTSGSITEINLDEALTIAKEESETILLFTLSTCKDCKKMKEVLTPYLENHSLEINEVILDKEGTSDEEVQNNRRKINTVFEDFNSVPSMYYLKDGEIIDEIFEITEEEQLEEWVVKNKLDKK</sequence>
<dbReference type="AlphaFoldDB" id="L1QMM4"/>